<keyword evidence="5" id="KW-0378">Hydrolase</keyword>
<organism evidence="8 9">
    <name type="scientific">Aristophania vespae</name>
    <dbReference type="NCBI Taxonomy" id="2697033"/>
    <lineage>
        <taxon>Bacteria</taxon>
        <taxon>Pseudomonadati</taxon>
        <taxon>Pseudomonadota</taxon>
        <taxon>Alphaproteobacteria</taxon>
        <taxon>Acetobacterales</taxon>
        <taxon>Acetobacteraceae</taxon>
        <taxon>Aristophania</taxon>
    </lineage>
</organism>
<comment type="cofactor">
    <cofactor evidence="1">
        <name>Zn(2+)</name>
        <dbReference type="ChEBI" id="CHEBI:29105"/>
    </cofactor>
</comment>
<keyword evidence="4" id="KW-0479">Metal-binding</keyword>
<dbReference type="Pfam" id="PF00962">
    <property type="entry name" value="A_deaminase"/>
    <property type="match status" value="1"/>
</dbReference>
<dbReference type="GO" id="GO:0004000">
    <property type="term" value="F:adenosine deaminase activity"/>
    <property type="evidence" value="ECO:0007669"/>
    <property type="project" value="UniProtKB-ARBA"/>
</dbReference>
<dbReference type="PANTHER" id="PTHR11409">
    <property type="entry name" value="ADENOSINE DEAMINASE"/>
    <property type="match status" value="1"/>
</dbReference>
<dbReference type="InterPro" id="IPR006330">
    <property type="entry name" value="Ado/ade_deaminase"/>
</dbReference>
<keyword evidence="6" id="KW-0862">Zinc</keyword>
<evidence type="ECO:0000256" key="1">
    <source>
        <dbReference type="ARBA" id="ARBA00001947"/>
    </source>
</evidence>
<protein>
    <recommendedName>
        <fullName evidence="3">adenosine deaminase</fullName>
        <ecNumber evidence="3">3.5.4.4</ecNumber>
    </recommendedName>
</protein>
<dbReference type="EMBL" id="CP047652">
    <property type="protein sequence ID" value="QHI95944.1"/>
    <property type="molecule type" value="Genomic_DNA"/>
</dbReference>
<dbReference type="InterPro" id="IPR032466">
    <property type="entry name" value="Metal_Hydrolase"/>
</dbReference>
<dbReference type="SUPFAM" id="SSF51556">
    <property type="entry name" value="Metallo-dependent hydrolases"/>
    <property type="match status" value="1"/>
</dbReference>
<proteinExistence type="inferred from homology"/>
<evidence type="ECO:0000313" key="8">
    <source>
        <dbReference type="EMBL" id="QHI95944.1"/>
    </source>
</evidence>
<sequence>MIKTLLKLLCLFMLGAIFHVRPIYAAGSTLSVEQLYNHIKDDPLKLRVFLRDFPKGGDLNNHLVGAIYAETWLKWAGEDGLCVSISKAKILPSPCGVVTHNEQPAQNLGKDLSAWSHMVAALSMRDFVPMVGDRSAHDHFFGTFTRFAAVEKHHQGDMLAKALQQAARDHVIYIEIAVSPALSAMINIEGRPKLEKKSDLSAVHEKLLPVLGSLTKLAQQDITEMEKQAHQKLHCGEKDEDPACQIEVRYLFQTSRNLPLISILTQLEVGYFLTKNDSRFVGVTLSGYEDDPEALDHYKLQMEMFHFLNGIYPAVNIVLPAGELTANLVSPENLTSHIRDAIDIAGAQRIGQAMDILHEDDSSSLLEKLADHNILVELNLTRNEKILNIRGNEHPFTIYRQSLVPVAFISDNEGILRSDLTEQYSLAAKQFRLNYGDLIKLSRVSLEYAFVPGKSLWVKHNLGHKVMSCNREIVSIKPSKKCASYLKQNQKAALEWRLELALKDFAKDEIHKSILSKAH</sequence>
<comment type="similarity">
    <text evidence="2">Belongs to the metallo-dependent hydrolases superfamily. Adenosine and AMP deaminases family.</text>
</comment>
<evidence type="ECO:0000256" key="2">
    <source>
        <dbReference type="ARBA" id="ARBA00006676"/>
    </source>
</evidence>
<dbReference type="PANTHER" id="PTHR11409:SF43">
    <property type="entry name" value="ADENOSINE DEAMINASE"/>
    <property type="match status" value="1"/>
</dbReference>
<name>A0A6P1NHF1_9PROT</name>
<dbReference type="GO" id="GO:0046872">
    <property type="term" value="F:metal ion binding"/>
    <property type="evidence" value="ECO:0007669"/>
    <property type="project" value="UniProtKB-KW"/>
</dbReference>
<dbReference type="GO" id="GO:0043103">
    <property type="term" value="P:hypoxanthine salvage"/>
    <property type="evidence" value="ECO:0007669"/>
    <property type="project" value="TreeGrafter"/>
</dbReference>
<dbReference type="Proteomes" id="UP000463975">
    <property type="component" value="Chromosome"/>
</dbReference>
<evidence type="ECO:0000256" key="5">
    <source>
        <dbReference type="ARBA" id="ARBA00022801"/>
    </source>
</evidence>
<dbReference type="RefSeq" id="WP_160619017.1">
    <property type="nucleotide sequence ID" value="NZ_CP047652.1"/>
</dbReference>
<evidence type="ECO:0000313" key="9">
    <source>
        <dbReference type="Proteomes" id="UP000463975"/>
    </source>
</evidence>
<gene>
    <name evidence="8" type="ORF">GT348_06550</name>
</gene>
<evidence type="ECO:0000256" key="6">
    <source>
        <dbReference type="ARBA" id="ARBA00022833"/>
    </source>
</evidence>
<accession>A0A6P1NHF1</accession>
<keyword evidence="9" id="KW-1185">Reference proteome</keyword>
<evidence type="ECO:0000256" key="4">
    <source>
        <dbReference type="ARBA" id="ARBA00022723"/>
    </source>
</evidence>
<feature type="domain" description="Adenosine deaminase" evidence="7">
    <location>
        <begin position="159"/>
        <end position="454"/>
    </location>
</feature>
<dbReference type="AlphaFoldDB" id="A0A6P1NHF1"/>
<dbReference type="Gene3D" id="3.20.20.140">
    <property type="entry name" value="Metal-dependent hydrolases"/>
    <property type="match status" value="1"/>
</dbReference>
<evidence type="ECO:0000256" key="3">
    <source>
        <dbReference type="ARBA" id="ARBA00012784"/>
    </source>
</evidence>
<dbReference type="KEGG" id="bomb:GT348_06550"/>
<reference evidence="8 9" key="1">
    <citation type="submission" date="2020-01" db="EMBL/GenBank/DDBJ databases">
        <title>Genome sequencing of strain KACC 21507.</title>
        <authorList>
            <person name="Heo J."/>
            <person name="Kim S.-J."/>
            <person name="Kim J.-S."/>
            <person name="Hong S.-B."/>
            <person name="Kwon S.-W."/>
        </authorList>
    </citation>
    <scope>NUCLEOTIDE SEQUENCE [LARGE SCALE GENOMIC DNA]</scope>
    <source>
        <strain evidence="8 9">KACC 21507</strain>
    </source>
</reference>
<dbReference type="GO" id="GO:0046103">
    <property type="term" value="P:inosine biosynthetic process"/>
    <property type="evidence" value="ECO:0007669"/>
    <property type="project" value="TreeGrafter"/>
</dbReference>
<dbReference type="InterPro" id="IPR001365">
    <property type="entry name" value="A_deaminase_dom"/>
</dbReference>
<dbReference type="EC" id="3.5.4.4" evidence="3"/>
<evidence type="ECO:0000259" key="7">
    <source>
        <dbReference type="Pfam" id="PF00962"/>
    </source>
</evidence>
<dbReference type="GO" id="GO:0006154">
    <property type="term" value="P:adenosine catabolic process"/>
    <property type="evidence" value="ECO:0007669"/>
    <property type="project" value="TreeGrafter"/>
</dbReference>
<dbReference type="GO" id="GO:0005829">
    <property type="term" value="C:cytosol"/>
    <property type="evidence" value="ECO:0007669"/>
    <property type="project" value="TreeGrafter"/>
</dbReference>